<accession>A0A158AUH5</accession>
<protein>
    <submittedName>
        <fullName evidence="2">Uncharacterized protein</fullName>
    </submittedName>
</protein>
<dbReference type="RefSeq" id="WP_143756726.1">
    <property type="nucleotide sequence ID" value="NZ_FCOJ02000018.1"/>
</dbReference>
<proteinExistence type="predicted"/>
<sequence>MRAAVSFAFVLILFPYLLAVHGIDAFSSVARSMNLFLATGTRLARPAQDKPLLGEKGSRRDELANGGKHVDPAAWCERCPSTTCRSSHFFAQAVSPMVRPPSSLTRIALKARHEALKEMFEHDSHRRQRYQSSNRISVAYGGREPKQFADSFDRQRTNLFIAIEAVPLRAYSFFAFRGVCTAISRAS</sequence>
<comment type="caution">
    <text evidence="2">The sequence shown here is derived from an EMBL/GenBank/DDBJ whole genome shotgun (WGS) entry which is preliminary data.</text>
</comment>
<reference evidence="2" key="1">
    <citation type="submission" date="2016-01" db="EMBL/GenBank/DDBJ databases">
        <authorList>
            <person name="Peeters C."/>
        </authorList>
    </citation>
    <scope>NUCLEOTIDE SEQUENCE [LARGE SCALE GENOMIC DNA]</scope>
    <source>
        <strain evidence="2">LMG 29325</strain>
    </source>
</reference>
<feature type="compositionally biased region" description="Basic and acidic residues" evidence="1">
    <location>
        <begin position="52"/>
        <end position="68"/>
    </location>
</feature>
<evidence type="ECO:0000256" key="1">
    <source>
        <dbReference type="SAM" id="MobiDB-lite"/>
    </source>
</evidence>
<keyword evidence="3" id="KW-1185">Reference proteome</keyword>
<evidence type="ECO:0000313" key="2">
    <source>
        <dbReference type="EMBL" id="SAK61310.1"/>
    </source>
</evidence>
<organism evidence="2 3">
    <name type="scientific">Caballeronia glebae</name>
    <dbReference type="NCBI Taxonomy" id="1777143"/>
    <lineage>
        <taxon>Bacteria</taxon>
        <taxon>Pseudomonadati</taxon>
        <taxon>Pseudomonadota</taxon>
        <taxon>Betaproteobacteria</taxon>
        <taxon>Burkholderiales</taxon>
        <taxon>Burkholderiaceae</taxon>
        <taxon>Caballeronia</taxon>
    </lineage>
</organism>
<feature type="region of interest" description="Disordered" evidence="1">
    <location>
        <begin position="48"/>
        <end position="68"/>
    </location>
</feature>
<dbReference type="AlphaFoldDB" id="A0A158AUH5"/>
<evidence type="ECO:0000313" key="3">
    <source>
        <dbReference type="Proteomes" id="UP000054596"/>
    </source>
</evidence>
<name>A0A158AUH5_9BURK</name>
<dbReference type="Proteomes" id="UP000054596">
    <property type="component" value="Unassembled WGS sequence"/>
</dbReference>
<gene>
    <name evidence="2" type="ORF">AWB82_02977</name>
</gene>
<dbReference type="EMBL" id="FCOJ02000018">
    <property type="protein sequence ID" value="SAK61310.1"/>
    <property type="molecule type" value="Genomic_DNA"/>
</dbReference>